<proteinExistence type="predicted"/>
<dbReference type="RefSeq" id="WP_204443567.1">
    <property type="nucleotide sequence ID" value="NZ_JACJKY010000001.1"/>
</dbReference>
<feature type="domain" description="HTH tetR-type" evidence="3">
    <location>
        <begin position="5"/>
        <end position="65"/>
    </location>
</feature>
<evidence type="ECO:0000313" key="5">
    <source>
        <dbReference type="Proteomes" id="UP000774750"/>
    </source>
</evidence>
<dbReference type="PANTHER" id="PTHR43479">
    <property type="entry name" value="ACREF/ENVCD OPERON REPRESSOR-RELATED"/>
    <property type="match status" value="1"/>
</dbReference>
<protein>
    <submittedName>
        <fullName evidence="4">TetR/AcrR family transcriptional regulator</fullName>
    </submittedName>
</protein>
<name>A0A938X500_9FIRM</name>
<organism evidence="4 5">
    <name type="scientific">Merdimmobilis hominis</name>
    <dbReference type="NCBI Taxonomy" id="2897707"/>
    <lineage>
        <taxon>Bacteria</taxon>
        <taxon>Bacillati</taxon>
        <taxon>Bacillota</taxon>
        <taxon>Clostridia</taxon>
        <taxon>Eubacteriales</taxon>
        <taxon>Oscillospiraceae</taxon>
        <taxon>Merdimmobilis</taxon>
    </lineage>
</organism>
<dbReference type="EMBL" id="JACJKY010000001">
    <property type="protein sequence ID" value="MBM6919634.1"/>
    <property type="molecule type" value="Genomic_DNA"/>
</dbReference>
<gene>
    <name evidence="4" type="ORF">H6A12_00425</name>
</gene>
<dbReference type="GO" id="GO:0003677">
    <property type="term" value="F:DNA binding"/>
    <property type="evidence" value="ECO:0007669"/>
    <property type="project" value="UniProtKB-UniRule"/>
</dbReference>
<evidence type="ECO:0000259" key="3">
    <source>
        <dbReference type="PROSITE" id="PS50977"/>
    </source>
</evidence>
<dbReference type="InterPro" id="IPR001647">
    <property type="entry name" value="HTH_TetR"/>
</dbReference>
<dbReference type="Proteomes" id="UP000774750">
    <property type="component" value="Unassembled WGS sequence"/>
</dbReference>
<comment type="caution">
    <text evidence="4">The sequence shown here is derived from an EMBL/GenBank/DDBJ whole genome shotgun (WGS) entry which is preliminary data.</text>
</comment>
<dbReference type="AlphaFoldDB" id="A0A938X500"/>
<dbReference type="PANTHER" id="PTHR43479:SF11">
    <property type="entry name" value="ACREF_ENVCD OPERON REPRESSOR-RELATED"/>
    <property type="match status" value="1"/>
</dbReference>
<accession>A0A938X500</accession>
<dbReference type="Gene3D" id="1.10.357.10">
    <property type="entry name" value="Tetracycline Repressor, domain 2"/>
    <property type="match status" value="1"/>
</dbReference>
<evidence type="ECO:0000256" key="2">
    <source>
        <dbReference type="PROSITE-ProRule" id="PRU00335"/>
    </source>
</evidence>
<sequence>MKKGERSKEKIIQTAQQVLFCEENSAFSVSEIAARAGIAKGTFYHHFKHKEDLIKEVAVRRMQVHLAELTSLVNDEQTPYLTRFSRCILRATELSEYYDRLQKQSGLSYEQYEQYLDQFILQTADAFAPFLEEGVQIGCLRVKNVRISYLIFAFGLRILRNHLKDEETGSLSAIIYDSAQEVFHIHEPFECV</sequence>
<dbReference type="SUPFAM" id="SSF46689">
    <property type="entry name" value="Homeodomain-like"/>
    <property type="match status" value="1"/>
</dbReference>
<reference evidence="4" key="1">
    <citation type="submission" date="2020-08" db="EMBL/GenBank/DDBJ databases">
        <authorList>
            <person name="Cejkova D."/>
            <person name="Kubasova T."/>
            <person name="Jahodarova E."/>
            <person name="Rychlik I."/>
        </authorList>
    </citation>
    <scope>NUCLEOTIDE SEQUENCE</scope>
    <source>
        <strain evidence="4">An559</strain>
    </source>
</reference>
<dbReference type="InterPro" id="IPR050624">
    <property type="entry name" value="HTH-type_Tx_Regulator"/>
</dbReference>
<dbReference type="InterPro" id="IPR009057">
    <property type="entry name" value="Homeodomain-like_sf"/>
</dbReference>
<keyword evidence="1 2" id="KW-0238">DNA-binding</keyword>
<evidence type="ECO:0000256" key="1">
    <source>
        <dbReference type="ARBA" id="ARBA00023125"/>
    </source>
</evidence>
<dbReference type="PROSITE" id="PS50977">
    <property type="entry name" value="HTH_TETR_2"/>
    <property type="match status" value="1"/>
</dbReference>
<feature type="DNA-binding region" description="H-T-H motif" evidence="2">
    <location>
        <begin position="28"/>
        <end position="47"/>
    </location>
</feature>
<reference evidence="4" key="2">
    <citation type="journal article" date="2021" name="Sci. Rep.">
        <title>The distribution of antibiotic resistance genes in chicken gut microbiota commensals.</title>
        <authorList>
            <person name="Juricova H."/>
            <person name="Matiasovicova J."/>
            <person name="Kubasova T."/>
            <person name="Cejkova D."/>
            <person name="Rychlik I."/>
        </authorList>
    </citation>
    <scope>NUCLEOTIDE SEQUENCE</scope>
    <source>
        <strain evidence="4">An559</strain>
    </source>
</reference>
<dbReference type="Pfam" id="PF00440">
    <property type="entry name" value="TetR_N"/>
    <property type="match status" value="1"/>
</dbReference>
<evidence type="ECO:0000313" key="4">
    <source>
        <dbReference type="EMBL" id="MBM6919634.1"/>
    </source>
</evidence>
<keyword evidence="5" id="KW-1185">Reference proteome</keyword>